<protein>
    <submittedName>
        <fullName evidence="1">Uncharacterized protein</fullName>
    </submittedName>
</protein>
<reference evidence="1" key="1">
    <citation type="submission" date="2018-02" db="EMBL/GenBank/DDBJ databases">
        <title>Rhizophora mucronata_Transcriptome.</title>
        <authorList>
            <person name="Meera S.P."/>
            <person name="Sreeshan A."/>
            <person name="Augustine A."/>
        </authorList>
    </citation>
    <scope>NUCLEOTIDE SEQUENCE</scope>
    <source>
        <tissue evidence="1">Leaf</tissue>
    </source>
</reference>
<name>A0A2P2PVT1_RHIMU</name>
<dbReference type="EMBL" id="GGEC01078377">
    <property type="protein sequence ID" value="MBX58861.1"/>
    <property type="molecule type" value="Transcribed_RNA"/>
</dbReference>
<dbReference type="AlphaFoldDB" id="A0A2P2PVT1"/>
<evidence type="ECO:0000313" key="1">
    <source>
        <dbReference type="EMBL" id="MBX58861.1"/>
    </source>
</evidence>
<proteinExistence type="predicted"/>
<organism evidence="1">
    <name type="scientific">Rhizophora mucronata</name>
    <name type="common">Asiatic mangrove</name>
    <dbReference type="NCBI Taxonomy" id="61149"/>
    <lineage>
        <taxon>Eukaryota</taxon>
        <taxon>Viridiplantae</taxon>
        <taxon>Streptophyta</taxon>
        <taxon>Embryophyta</taxon>
        <taxon>Tracheophyta</taxon>
        <taxon>Spermatophyta</taxon>
        <taxon>Magnoliopsida</taxon>
        <taxon>eudicotyledons</taxon>
        <taxon>Gunneridae</taxon>
        <taxon>Pentapetalae</taxon>
        <taxon>rosids</taxon>
        <taxon>fabids</taxon>
        <taxon>Malpighiales</taxon>
        <taxon>Rhizophoraceae</taxon>
        <taxon>Rhizophora</taxon>
    </lineage>
</organism>
<sequence>MQWQWPEMAVEASLSLKLVKLLQLIAKRSITVVETIPSKKSNLRGHIPEEKSRRHSPS</sequence>
<accession>A0A2P2PVT1</accession>